<dbReference type="CDD" id="cd03801">
    <property type="entry name" value="GT4_PimA-like"/>
    <property type="match status" value="1"/>
</dbReference>
<dbReference type="Gene3D" id="1.25.40.10">
    <property type="entry name" value="Tetratricopeptide repeat domain"/>
    <property type="match status" value="1"/>
</dbReference>
<dbReference type="Proteomes" id="UP000800200">
    <property type="component" value="Unassembled WGS sequence"/>
</dbReference>
<accession>A0A6A6D7S2</accession>
<reference evidence="6" key="1">
    <citation type="journal article" date="2020" name="Stud. Mycol.">
        <title>101 Dothideomycetes genomes: a test case for predicting lifestyles and emergence of pathogens.</title>
        <authorList>
            <person name="Haridas S."/>
            <person name="Albert R."/>
            <person name="Binder M."/>
            <person name="Bloem J."/>
            <person name="Labutti K."/>
            <person name="Salamov A."/>
            <person name="Andreopoulos B."/>
            <person name="Baker S."/>
            <person name="Barry K."/>
            <person name="Bills G."/>
            <person name="Bluhm B."/>
            <person name="Cannon C."/>
            <person name="Castanera R."/>
            <person name="Culley D."/>
            <person name="Daum C."/>
            <person name="Ezra D."/>
            <person name="Gonzalez J."/>
            <person name="Henrissat B."/>
            <person name="Kuo A."/>
            <person name="Liang C."/>
            <person name="Lipzen A."/>
            <person name="Lutzoni F."/>
            <person name="Magnuson J."/>
            <person name="Mondo S."/>
            <person name="Nolan M."/>
            <person name="Ohm R."/>
            <person name="Pangilinan J."/>
            <person name="Park H.-J."/>
            <person name="Ramirez L."/>
            <person name="Alfaro M."/>
            <person name="Sun H."/>
            <person name="Tritt A."/>
            <person name="Yoshinaga Y."/>
            <person name="Zwiers L.-H."/>
            <person name="Turgeon B."/>
            <person name="Goodwin S."/>
            <person name="Spatafora J."/>
            <person name="Crous P."/>
            <person name="Grigoriev I."/>
        </authorList>
    </citation>
    <scope>NUCLEOTIDE SEQUENCE</scope>
    <source>
        <strain evidence="6">CBS 207.26</strain>
    </source>
</reference>
<dbReference type="Gene3D" id="3.40.50.2000">
    <property type="entry name" value="Glycogen Phosphorylase B"/>
    <property type="match status" value="2"/>
</dbReference>
<dbReference type="SUPFAM" id="SSF53448">
    <property type="entry name" value="Nucleotide-diphospho-sugar transferases"/>
    <property type="match status" value="1"/>
</dbReference>
<evidence type="ECO:0000256" key="1">
    <source>
        <dbReference type="ARBA" id="ARBA00022676"/>
    </source>
</evidence>
<proteinExistence type="predicted"/>
<dbReference type="PANTHER" id="PTHR45947:SF3">
    <property type="entry name" value="SULFOQUINOVOSYL TRANSFERASE SQD2"/>
    <property type="match status" value="1"/>
</dbReference>
<evidence type="ECO:0000259" key="4">
    <source>
        <dbReference type="Pfam" id="PF00535"/>
    </source>
</evidence>
<protein>
    <submittedName>
        <fullName evidence="6">Glycosyltransferase family 4 protein</fullName>
    </submittedName>
</protein>
<dbReference type="InterPro" id="IPR029044">
    <property type="entry name" value="Nucleotide-diphossugar_trans"/>
</dbReference>
<dbReference type="OrthoDB" id="512920at2759"/>
<name>A0A6A6D7S2_9PEZI</name>
<keyword evidence="6" id="KW-0808">Transferase</keyword>
<dbReference type="Pfam" id="PF13439">
    <property type="entry name" value="Glyco_transf_4"/>
    <property type="match status" value="1"/>
</dbReference>
<keyword evidence="7" id="KW-1185">Reference proteome</keyword>
<dbReference type="SUPFAM" id="SSF48452">
    <property type="entry name" value="TPR-like"/>
    <property type="match status" value="1"/>
</dbReference>
<dbReference type="InterPro" id="IPR028098">
    <property type="entry name" value="Glyco_trans_4-like_N"/>
</dbReference>
<dbReference type="InterPro" id="IPR001173">
    <property type="entry name" value="Glyco_trans_2-like"/>
</dbReference>
<feature type="domain" description="Glycosyltransferase subfamily 4-like N-terminal" evidence="5">
    <location>
        <begin position="626"/>
        <end position="809"/>
    </location>
</feature>
<sequence length="1209" mass="136334">MDADTRLVNSETPIRKPRSGILSRFGNTSGQKGGPLSAPPMETVADANLDSRPLAVTLLADLIGALSDNPENLYLWERLQSNLPRWAQEPNTRSLFPNIATIETLTFETCLEKAKCYLAIENKQIALKILRTAERNLTKRRDKVRLTHEASRLDEEFVNLVTSADVQRDSKNWAQAEWRYWEALQKYPYHNGYAIQYAHTLKEQGKFIDAEMYYRNALALDANEQDVMEHLAFVTRKNGHNGNVVPLKANSKKGENAFDDAPTRKDIESVYLILLGRHPHNFAEIVREMREAATCGDVIRNKKFRKGLDWDKLEVVVVNGPSNDGTSQILDRWSDSIKIASCPEINLSMSRNIGINVAQGEIIAFIDDDAVPHPKWLKAIASHYCTKKVAAVGGYTIDNSGRTFQARKTICDRFGNAYSVPDYFNERPLNQEKSPYYPSLLGTNSTFRKQALVEIGGFDHVFAYFLDETDVCLRLVDAGYSVIYEPNALIFHQYAPSHLRNGRKIPRSLRPSSRSKAYFILKHGVKLGEEKAGKAIADYKKEILNANAWLADHAEITPEHRASLDQGFLKGIDEGSKSARLKFDQERGDLFTIVRPTENSFKEFPLQRKPRVALVSRGYPPHVDAGIARWTSMVANGLAKKGYHVHVLTEALHQKEEATTFEHGVWMHRLKVDTPERVVKVAASHLKLPENIAAWTSKVRSEVQFLKSFDLKVVSFPIWDLEGMSLVGDKDLGVVLSLHTSYAMAKPFKQEWNLRPIYEHFMVNKMIAAEKVAIEKAPVILANSKAIVEDLTNAYGIDFHSKVTLAPHGTPDILDAGTIYDGRPRQKTKVLYVGRHEKRKGFDIAIKAALTVLEKAEMQNAVEFLFVGGETDAAFRNYLREHDAEFLLNHGQVEFRGVVDRSELDSAYLEADIVIMPSRYESFGLVAIEAMSAGKPVIALAAGGLKEIINDNHDGFLVADDDIAGEHMAEKIASLCQNPNRLQIMSQNARRTFEQYFTIDAMSAIGIEEAKKLSRILENSEEVFAYFLLKRRSFENLPDVMMRMQLCAREVWLKPENNDDTLTEEIYHDESTQSGWIEALDRLIQHSKELEPHASLVERDTIELDLLGSKQSEVAEVAKRRQWIDAVASADAIIIGGGGLIGIDFFAPGLKAVFELKRKECKTILWGSGHNAWQIGDWRNLKFNVNLDGNSFDLVGIRDYNQGHRWVPC</sequence>
<dbReference type="InterPro" id="IPR001296">
    <property type="entry name" value="Glyco_trans_1"/>
</dbReference>
<evidence type="ECO:0000313" key="7">
    <source>
        <dbReference type="Proteomes" id="UP000800200"/>
    </source>
</evidence>
<evidence type="ECO:0000256" key="2">
    <source>
        <dbReference type="SAM" id="MobiDB-lite"/>
    </source>
</evidence>
<dbReference type="EMBL" id="ML994876">
    <property type="protein sequence ID" value="KAF2174488.1"/>
    <property type="molecule type" value="Genomic_DNA"/>
</dbReference>
<keyword evidence="1" id="KW-0328">Glycosyltransferase</keyword>
<dbReference type="Gene3D" id="3.90.550.10">
    <property type="entry name" value="Spore Coat Polysaccharide Biosynthesis Protein SpsA, Chain A"/>
    <property type="match status" value="1"/>
</dbReference>
<feature type="domain" description="Glycosyl transferase family 1" evidence="3">
    <location>
        <begin position="824"/>
        <end position="991"/>
    </location>
</feature>
<dbReference type="AlphaFoldDB" id="A0A6A6D7S2"/>
<feature type="region of interest" description="Disordered" evidence="2">
    <location>
        <begin position="18"/>
        <end position="38"/>
    </location>
</feature>
<dbReference type="InterPro" id="IPR011990">
    <property type="entry name" value="TPR-like_helical_dom_sf"/>
</dbReference>
<dbReference type="Pfam" id="PF00534">
    <property type="entry name" value="Glycos_transf_1"/>
    <property type="match status" value="1"/>
</dbReference>
<gene>
    <name evidence="6" type="ORF">K469DRAFT_688365</name>
</gene>
<dbReference type="Pfam" id="PF00535">
    <property type="entry name" value="Glycos_transf_2"/>
    <property type="match status" value="1"/>
</dbReference>
<organism evidence="6 7">
    <name type="scientific">Zopfia rhizophila CBS 207.26</name>
    <dbReference type="NCBI Taxonomy" id="1314779"/>
    <lineage>
        <taxon>Eukaryota</taxon>
        <taxon>Fungi</taxon>
        <taxon>Dikarya</taxon>
        <taxon>Ascomycota</taxon>
        <taxon>Pezizomycotina</taxon>
        <taxon>Dothideomycetes</taxon>
        <taxon>Dothideomycetes incertae sedis</taxon>
        <taxon>Zopfiaceae</taxon>
        <taxon>Zopfia</taxon>
    </lineage>
</organism>
<dbReference type="SUPFAM" id="SSF53756">
    <property type="entry name" value="UDP-Glycosyltransferase/glycogen phosphorylase"/>
    <property type="match status" value="1"/>
</dbReference>
<dbReference type="GO" id="GO:0016757">
    <property type="term" value="F:glycosyltransferase activity"/>
    <property type="evidence" value="ECO:0007669"/>
    <property type="project" value="UniProtKB-KW"/>
</dbReference>
<feature type="domain" description="Glycosyltransferase 2-like" evidence="4">
    <location>
        <begin position="309"/>
        <end position="453"/>
    </location>
</feature>
<evidence type="ECO:0000259" key="5">
    <source>
        <dbReference type="Pfam" id="PF13439"/>
    </source>
</evidence>
<evidence type="ECO:0000313" key="6">
    <source>
        <dbReference type="EMBL" id="KAF2174488.1"/>
    </source>
</evidence>
<dbReference type="InterPro" id="IPR050194">
    <property type="entry name" value="Glycosyltransferase_grp1"/>
</dbReference>
<dbReference type="PANTHER" id="PTHR45947">
    <property type="entry name" value="SULFOQUINOVOSYL TRANSFERASE SQD2"/>
    <property type="match status" value="1"/>
</dbReference>
<evidence type="ECO:0000259" key="3">
    <source>
        <dbReference type="Pfam" id="PF00534"/>
    </source>
</evidence>